<evidence type="ECO:0000256" key="1">
    <source>
        <dbReference type="SAM" id="SignalP"/>
    </source>
</evidence>
<sequence length="261" mass="28771">MQTPSTFVCLIFFSLAALTGFHFYSPTNQYADSSLAGAYRMTVKLGTSEVTAVKIVTGSYFTIAYYDLAGKKFAGTEGGTYSLNGTNLLENMEFNSMDSTTVGSTVTLKSVLKNGKWQLSGTKYGKTVNETWEKIPEESARNSPLRGAWRITQRVDPSTGSMSAMQQGPRKTIKMMSDTRFQWIAFNTATKQFSGTGGGTYTAKEGKYTETIEFFSRDPSRVGMQLSFDFEVNGRDWLHSGTSSTGNPIKEVWSNVDEVSN</sequence>
<name>A0ABT8R7C8_9BACT</name>
<accession>A0ABT8R7C8</accession>
<feature type="chain" id="PRO_5045211523" evidence="1">
    <location>
        <begin position="20"/>
        <end position="261"/>
    </location>
</feature>
<keyword evidence="3" id="KW-1185">Reference proteome</keyword>
<organism evidence="2 3">
    <name type="scientific">Rhodocytophaga aerolata</name>
    <dbReference type="NCBI Taxonomy" id="455078"/>
    <lineage>
        <taxon>Bacteria</taxon>
        <taxon>Pseudomonadati</taxon>
        <taxon>Bacteroidota</taxon>
        <taxon>Cytophagia</taxon>
        <taxon>Cytophagales</taxon>
        <taxon>Rhodocytophagaceae</taxon>
        <taxon>Rhodocytophaga</taxon>
    </lineage>
</organism>
<evidence type="ECO:0000313" key="3">
    <source>
        <dbReference type="Proteomes" id="UP001168528"/>
    </source>
</evidence>
<comment type="caution">
    <text evidence="2">The sequence shown here is derived from an EMBL/GenBank/DDBJ whole genome shotgun (WGS) entry which is preliminary data.</text>
</comment>
<protein>
    <submittedName>
        <fullName evidence="2">Membrane or secreted protein</fullName>
    </submittedName>
</protein>
<dbReference type="Gene3D" id="2.40.128.490">
    <property type="entry name" value="Uncharacterised protein PF14869, DUF4488"/>
    <property type="match status" value="1"/>
</dbReference>
<reference evidence="2" key="1">
    <citation type="submission" date="2023-07" db="EMBL/GenBank/DDBJ databases">
        <title>The genome sequence of Rhodocytophaga aerolata KACC 12507.</title>
        <authorList>
            <person name="Zhang X."/>
        </authorList>
    </citation>
    <scope>NUCLEOTIDE SEQUENCE</scope>
    <source>
        <strain evidence="2">KACC 12507</strain>
    </source>
</reference>
<evidence type="ECO:0000313" key="2">
    <source>
        <dbReference type="EMBL" id="MDO1448004.1"/>
    </source>
</evidence>
<dbReference type="Proteomes" id="UP001168528">
    <property type="component" value="Unassembled WGS sequence"/>
</dbReference>
<proteinExistence type="predicted"/>
<dbReference type="RefSeq" id="WP_302038809.1">
    <property type="nucleotide sequence ID" value="NZ_JAUKPO010000009.1"/>
</dbReference>
<dbReference type="EMBL" id="JAUKPO010000009">
    <property type="protein sequence ID" value="MDO1448004.1"/>
    <property type="molecule type" value="Genomic_DNA"/>
</dbReference>
<gene>
    <name evidence="2" type="ORF">Q0590_17155</name>
</gene>
<keyword evidence="1" id="KW-0732">Signal</keyword>
<feature type="signal peptide" evidence="1">
    <location>
        <begin position="1"/>
        <end position="19"/>
    </location>
</feature>